<feature type="region of interest" description="Disordered" evidence="1">
    <location>
        <begin position="154"/>
        <end position="186"/>
    </location>
</feature>
<evidence type="ECO:0000256" key="2">
    <source>
        <dbReference type="SAM" id="SignalP"/>
    </source>
</evidence>
<feature type="compositionally biased region" description="Low complexity" evidence="1">
    <location>
        <begin position="293"/>
        <end position="326"/>
    </location>
</feature>
<evidence type="ECO:0000256" key="1">
    <source>
        <dbReference type="SAM" id="MobiDB-lite"/>
    </source>
</evidence>
<keyword evidence="2" id="KW-0732">Signal</keyword>
<reference evidence="3 4" key="1">
    <citation type="submission" date="2016-07" db="EMBL/GenBank/DDBJ databases">
        <title>Pervasive Adenine N6-methylation of Active Genes in Fungi.</title>
        <authorList>
            <consortium name="DOE Joint Genome Institute"/>
            <person name="Mondo S.J."/>
            <person name="Dannebaum R.O."/>
            <person name="Kuo R.C."/>
            <person name="Labutti K."/>
            <person name="Haridas S."/>
            <person name="Kuo A."/>
            <person name="Salamov A."/>
            <person name="Ahrendt S.R."/>
            <person name="Lipzen A."/>
            <person name="Sullivan W."/>
            <person name="Andreopoulos W.B."/>
            <person name="Clum A."/>
            <person name="Lindquist E."/>
            <person name="Daum C."/>
            <person name="Ramamoorthy G.K."/>
            <person name="Gryganskyi A."/>
            <person name="Culley D."/>
            <person name="Magnuson J.K."/>
            <person name="James T.Y."/>
            <person name="O'Malley M.A."/>
            <person name="Stajich J.E."/>
            <person name="Spatafora J.W."/>
            <person name="Visel A."/>
            <person name="Grigoriev I.V."/>
        </authorList>
    </citation>
    <scope>NUCLEOTIDE SEQUENCE [LARGE SCALE GENOMIC DNA]</scope>
    <source>
        <strain evidence="3 4">NRRL 1336</strain>
    </source>
</reference>
<dbReference type="EMBL" id="MCGE01000009">
    <property type="protein sequence ID" value="ORZ17960.1"/>
    <property type="molecule type" value="Genomic_DNA"/>
</dbReference>
<feature type="compositionally biased region" description="Polar residues" evidence="1">
    <location>
        <begin position="327"/>
        <end position="336"/>
    </location>
</feature>
<evidence type="ECO:0000313" key="4">
    <source>
        <dbReference type="Proteomes" id="UP000193560"/>
    </source>
</evidence>
<feature type="region of interest" description="Disordered" evidence="1">
    <location>
        <begin position="229"/>
        <end position="336"/>
    </location>
</feature>
<organism evidence="3 4">
    <name type="scientific">Absidia repens</name>
    <dbReference type="NCBI Taxonomy" id="90262"/>
    <lineage>
        <taxon>Eukaryota</taxon>
        <taxon>Fungi</taxon>
        <taxon>Fungi incertae sedis</taxon>
        <taxon>Mucoromycota</taxon>
        <taxon>Mucoromycotina</taxon>
        <taxon>Mucoromycetes</taxon>
        <taxon>Mucorales</taxon>
        <taxon>Cunninghamellaceae</taxon>
        <taxon>Absidia</taxon>
    </lineage>
</organism>
<feature type="region of interest" description="Disordered" evidence="1">
    <location>
        <begin position="55"/>
        <end position="78"/>
    </location>
</feature>
<feature type="chain" id="PRO_5013163090" evidence="2">
    <location>
        <begin position="25"/>
        <end position="355"/>
    </location>
</feature>
<feature type="compositionally biased region" description="Low complexity" evidence="1">
    <location>
        <begin position="155"/>
        <end position="171"/>
    </location>
</feature>
<accession>A0A1X2IKB6</accession>
<keyword evidence="4" id="KW-1185">Reference proteome</keyword>
<comment type="caution">
    <text evidence="3">The sequence shown here is derived from an EMBL/GenBank/DDBJ whole genome shotgun (WGS) entry which is preliminary data.</text>
</comment>
<protein>
    <submittedName>
        <fullName evidence="3">Uncharacterized protein</fullName>
    </submittedName>
</protein>
<evidence type="ECO:0000313" key="3">
    <source>
        <dbReference type="EMBL" id="ORZ17960.1"/>
    </source>
</evidence>
<sequence>MRPSRFISIISVIALVVSVELTEAKANIYADDGLVSTTTVTTTKYGKATGVPKVIDKAPKSEDKDVGTHSRDRDKNNEYHTTIHYTDSAPSITEATSIHHVTETHRPATAPSNIISVTVQPPVQSAPALSTSTNTKEEVIIKTKTKKHKTKSKIKSTATAVSHSSSSSRSALGVKEIHTASTSRSVVSISNSVPTVGVATSSGMRSLVPKNPANMASVSSKVATVSRKMASASSSSSQLTAPTATKKSSSPSLALSSGNTSVVASSSPPSSVSALVSSTNLPTALASPPPAPSSSAQSSPAATIKPSSSSADVNNVNNKKVGPSSSPSSANTGQSDKSINRSLALTCIIAAVVVF</sequence>
<feature type="signal peptide" evidence="2">
    <location>
        <begin position="1"/>
        <end position="24"/>
    </location>
</feature>
<dbReference type="AlphaFoldDB" id="A0A1X2IKB6"/>
<dbReference type="Proteomes" id="UP000193560">
    <property type="component" value="Unassembled WGS sequence"/>
</dbReference>
<gene>
    <name evidence="3" type="ORF">BCR42DRAFT_391468</name>
</gene>
<feature type="compositionally biased region" description="Low complexity" evidence="1">
    <location>
        <begin position="230"/>
        <end position="286"/>
    </location>
</feature>
<proteinExistence type="predicted"/>
<name>A0A1X2IKB6_9FUNG</name>